<proteinExistence type="predicted"/>
<evidence type="ECO:0000313" key="3">
    <source>
        <dbReference type="Proteomes" id="UP001221150"/>
    </source>
</evidence>
<dbReference type="Proteomes" id="UP001221150">
    <property type="component" value="Unassembled WGS sequence"/>
</dbReference>
<organism evidence="2 3">
    <name type="scientific">Streptomyces tropicalis</name>
    <dbReference type="NCBI Taxonomy" id="3034234"/>
    <lineage>
        <taxon>Bacteria</taxon>
        <taxon>Bacillati</taxon>
        <taxon>Actinomycetota</taxon>
        <taxon>Actinomycetes</taxon>
        <taxon>Kitasatosporales</taxon>
        <taxon>Streptomycetaceae</taxon>
        <taxon>Streptomyces</taxon>
    </lineage>
</organism>
<accession>A0ABT6A9E0</accession>
<dbReference type="EMBL" id="JARJBB010000011">
    <property type="protein sequence ID" value="MDF3301053.1"/>
    <property type="molecule type" value="Genomic_DNA"/>
</dbReference>
<dbReference type="RefSeq" id="WP_276110627.1">
    <property type="nucleotide sequence ID" value="NZ_JARJBB010000011.1"/>
</dbReference>
<protein>
    <recommendedName>
        <fullName evidence="4">Secreted protein</fullName>
    </recommendedName>
</protein>
<comment type="caution">
    <text evidence="2">The sequence shown here is derived from an EMBL/GenBank/DDBJ whole genome shotgun (WGS) entry which is preliminary data.</text>
</comment>
<reference evidence="2 3" key="1">
    <citation type="submission" date="2023-03" db="EMBL/GenBank/DDBJ databases">
        <title>Draft genome sequence of Streptomyces sp. K1PA1 isolated from peat swamp forest in Thailand.</title>
        <authorList>
            <person name="Klaysubun C."/>
            <person name="Duangmal K."/>
        </authorList>
    </citation>
    <scope>NUCLEOTIDE SEQUENCE [LARGE SCALE GENOMIC DNA]</scope>
    <source>
        <strain evidence="2 3">K1PA1</strain>
    </source>
</reference>
<feature type="chain" id="PRO_5046155044" description="Secreted protein" evidence="1">
    <location>
        <begin position="28"/>
        <end position="166"/>
    </location>
</feature>
<evidence type="ECO:0000256" key="1">
    <source>
        <dbReference type="SAM" id="SignalP"/>
    </source>
</evidence>
<keyword evidence="1" id="KW-0732">Signal</keyword>
<sequence length="166" mass="17790">MKKSAALLVAATALIAGPTLSAASAQAADNAARTQTTTAGAANVQQRVDAVLAGHTGGRQISANKVHFDGLDVTVYPKDQAGKAKAAALNCRYGYLCIDVRGTVFNYYKCQLWTVSNWYGDGDFVNNQTPGTVARFYNKDGSQRWTSTAYQAGRATWDPIYSLRPC</sequence>
<evidence type="ECO:0008006" key="4">
    <source>
        <dbReference type="Google" id="ProtNLM"/>
    </source>
</evidence>
<feature type="signal peptide" evidence="1">
    <location>
        <begin position="1"/>
        <end position="27"/>
    </location>
</feature>
<evidence type="ECO:0000313" key="2">
    <source>
        <dbReference type="EMBL" id="MDF3301053.1"/>
    </source>
</evidence>
<keyword evidence="3" id="KW-1185">Reference proteome</keyword>
<gene>
    <name evidence="2" type="ORF">P3H78_21000</name>
</gene>
<name>A0ABT6A9E0_9ACTN</name>